<accession>I1XJQ0</accession>
<dbReference type="Proteomes" id="UP000009144">
    <property type="component" value="Chromosome"/>
</dbReference>
<keyword evidence="2" id="KW-1185">Reference proteome</keyword>
<organism evidence="1 2">
    <name type="scientific">Methylophaga nitratireducenticrescens</name>
    <dbReference type="NCBI Taxonomy" id="754476"/>
    <lineage>
        <taxon>Bacteria</taxon>
        <taxon>Pseudomonadati</taxon>
        <taxon>Pseudomonadota</taxon>
        <taxon>Gammaproteobacteria</taxon>
        <taxon>Thiotrichales</taxon>
        <taxon>Piscirickettsiaceae</taxon>
        <taxon>Methylophaga</taxon>
    </lineage>
</organism>
<reference evidence="1 2" key="1">
    <citation type="journal article" date="2012" name="J. Bacteriol.">
        <title>Complete genome sequences of Methylophaga sp. strain JAM1 and Methylophaga sp. strain JAM7.</title>
        <authorList>
            <person name="Villeneuve C."/>
            <person name="Martineau C."/>
            <person name="Mauffrey F."/>
            <person name="Villemur R."/>
        </authorList>
    </citation>
    <scope>NUCLEOTIDE SEQUENCE [LARGE SCALE GENOMIC DNA]</scope>
    <source>
        <strain evidence="1 2">JAM1</strain>
    </source>
</reference>
<dbReference type="eggNOG" id="COG3213">
    <property type="taxonomic scope" value="Bacteria"/>
</dbReference>
<reference evidence="1 2" key="2">
    <citation type="journal article" date="2013" name="Int. J. Syst. Evol. Microbiol.">
        <title>Methylophaga nitratireducenticrescens sp. nov. and Methylophaga frappieri sp. nov., isolated from the biofilm of the methanol-fed denitrification system treating the seawater at the Montreal Biodome.</title>
        <authorList>
            <person name="Villeneuve C."/>
            <person name="Martineau C."/>
            <person name="Mauffrey F."/>
            <person name="Villemur R."/>
        </authorList>
    </citation>
    <scope>NUCLEOTIDE SEQUENCE [LARGE SCALE GENOMIC DNA]</scope>
    <source>
        <strain evidence="1 2">JAM1</strain>
    </source>
</reference>
<evidence type="ECO:0000313" key="2">
    <source>
        <dbReference type="Proteomes" id="UP000009144"/>
    </source>
</evidence>
<dbReference type="OrthoDB" id="9770040at2"/>
<name>I1XJQ0_METNJ</name>
<evidence type="ECO:0000313" key="1">
    <source>
        <dbReference type="EMBL" id="AFI84619.1"/>
    </source>
</evidence>
<dbReference type="AlphaFoldDB" id="I1XJQ0"/>
<dbReference type="HOGENOM" id="CLU_041785_2_0_6"/>
<gene>
    <name evidence="1" type="ordered locus">Q7A_1801</name>
</gene>
<dbReference type="Pfam" id="PF05940">
    <property type="entry name" value="NnrS"/>
    <property type="match status" value="1"/>
</dbReference>
<proteinExistence type="predicted"/>
<dbReference type="InterPro" id="IPR010266">
    <property type="entry name" value="NnrS"/>
</dbReference>
<sequence length="403" mass="45280">MTKQNLLTENEKAIVPLFRQAFRPLFLFGAFFSVIAILLWGLTISGHINNLNFVGNQLFWHSHEMIFGFVTAIVIGFLLTAVQNWTGQRAPHGRTLIFIVMLWLMGRLAMLFGADLSIWLVIGIDLSFLPVCAYLLAKPIVRAKQTKNLFFIPVLLLLTICNAFMYIGLMVERPDIQQTGSLSAVLLITLLMTVIGGRVIPMFTANGTQTSKVNNILWLDISALISVWLLFALHFFMLTSFLPSSILSVLFAISAILVFIRGFRWKIWITLRVPLLWSLHIGYWFIPLGLMMFSAHYAGLDIPYSVALHALTAGAMGSMILSMMSRVSLGHSGRSLTPKRLMSLAFMLIIVVGFIRTLLIWLLPAQLSLWLWVSILAWAAAYTLYTIIYFPVLTTPRPDGRPG</sequence>
<dbReference type="PATRIC" id="fig|754476.3.peg.1780"/>
<protein>
    <submittedName>
        <fullName evidence="1">NnrS protein involved in response to NO</fullName>
    </submittedName>
</protein>
<dbReference type="STRING" id="754476.Q7A_1801"/>
<dbReference type="KEGG" id="mej:Q7A_1801"/>
<dbReference type="EMBL" id="CP003390">
    <property type="protein sequence ID" value="AFI84619.1"/>
    <property type="molecule type" value="Genomic_DNA"/>
</dbReference>